<keyword evidence="5" id="KW-1185">Reference proteome</keyword>
<comment type="subcellular location">
    <subcellularLocation>
        <location evidence="1">Membrane</location>
    </subcellularLocation>
</comment>
<dbReference type="InterPro" id="IPR000184">
    <property type="entry name" value="Bac_surfAg_D15"/>
</dbReference>
<dbReference type="Gene3D" id="2.40.160.50">
    <property type="entry name" value="membrane protein fhac: a member of the omp85/tpsb transporter family"/>
    <property type="match status" value="1"/>
</dbReference>
<reference evidence="4 5" key="1">
    <citation type="submission" date="2020-04" db="EMBL/GenBank/DDBJ databases">
        <title>Flammeovirga sp. SR4, a novel species isolated from seawater.</title>
        <authorList>
            <person name="Wang X."/>
        </authorList>
    </citation>
    <scope>NUCLEOTIDE SEQUENCE [LARGE SCALE GENOMIC DNA]</scope>
    <source>
        <strain evidence="4 5">SR4</strain>
    </source>
</reference>
<dbReference type="Pfam" id="PF01103">
    <property type="entry name" value="Omp85"/>
    <property type="match status" value="1"/>
</dbReference>
<name>A0A7X8SM50_9BACT</name>
<keyword evidence="2" id="KW-0472">Membrane</keyword>
<sequence length="560" mass="63805">MLLNNIAYTQVEVKWVYYDNTSEKEKQLLQNSTLKDSLDAVLFVNKSIDNIIQNGYLTAGIDKKKIFPNEHICKVYIGKRYDALYINTSLVSNQILSSRYWKGTSTIKKVLTTDLEKAKYQVIEYFENNGYPFTKVWIDSLHFVDGNIHGNLKINLGDAVVLDTLIVKRDQPLGVHKKFFEAYLGLHKGDDFKQKSVDKAEVIIKETPYLKLTDDIDVVFEYGKAMVEIPLEKRKSSRADGIIGLAPNETADGGVLVTGQILLDLRNPFGTGKRFYIDWKKPDSHSQWFSASYEHPRIFRSQFDVFYNLDMQIQDSTFIKVDNEVGVKRKVSVRSEVDLGVKFESSRLLREISESSADTLNDTQTTTYHIGYRWENLDDPLAPRKGFSIKSRISAGYRNVIFNPSFDQSIYEGIPEVSSIIKWHLDASYYFQINRWMDGLLRLNASQMINDHLYQNELYRLGGFRSLRGFNEGEFFVDRYGVLTIEPRIGIGGGSYLFVFSDIAYIGNNNETDLPIGFGAGLSMETKSGIFSLAYALGKTNSMPISTDLAKIHFGFIGVF</sequence>
<comment type="caution">
    <text evidence="4">The sequence shown here is derived from an EMBL/GenBank/DDBJ whole genome shotgun (WGS) entry which is preliminary data.</text>
</comment>
<accession>A0A7X8SM50</accession>
<dbReference type="GO" id="GO:0019867">
    <property type="term" value="C:outer membrane"/>
    <property type="evidence" value="ECO:0007669"/>
    <property type="project" value="InterPro"/>
</dbReference>
<protein>
    <submittedName>
        <fullName evidence="4">BamA/TamA family outer membrane protein</fullName>
    </submittedName>
</protein>
<evidence type="ECO:0000256" key="2">
    <source>
        <dbReference type="ARBA" id="ARBA00023136"/>
    </source>
</evidence>
<dbReference type="AlphaFoldDB" id="A0A7X8SM50"/>
<evidence type="ECO:0000259" key="3">
    <source>
        <dbReference type="Pfam" id="PF01103"/>
    </source>
</evidence>
<dbReference type="RefSeq" id="WP_168883481.1">
    <property type="nucleotide sequence ID" value="NZ_JABAIL010000005.1"/>
</dbReference>
<proteinExistence type="predicted"/>
<evidence type="ECO:0000313" key="5">
    <source>
        <dbReference type="Proteomes" id="UP000585050"/>
    </source>
</evidence>
<evidence type="ECO:0000313" key="4">
    <source>
        <dbReference type="EMBL" id="NLR92760.1"/>
    </source>
</evidence>
<evidence type="ECO:0000256" key="1">
    <source>
        <dbReference type="ARBA" id="ARBA00004370"/>
    </source>
</evidence>
<feature type="domain" description="Bacterial surface antigen (D15)" evidence="3">
    <location>
        <begin position="267"/>
        <end position="537"/>
    </location>
</feature>
<organism evidence="4 5">
    <name type="scientific">Flammeovirga agarivorans</name>
    <dbReference type="NCBI Taxonomy" id="2726742"/>
    <lineage>
        <taxon>Bacteria</taxon>
        <taxon>Pseudomonadati</taxon>
        <taxon>Bacteroidota</taxon>
        <taxon>Cytophagia</taxon>
        <taxon>Cytophagales</taxon>
        <taxon>Flammeovirgaceae</taxon>
        <taxon>Flammeovirga</taxon>
    </lineage>
</organism>
<dbReference type="EMBL" id="JABAIL010000005">
    <property type="protein sequence ID" value="NLR92760.1"/>
    <property type="molecule type" value="Genomic_DNA"/>
</dbReference>
<gene>
    <name evidence="4" type="ORF">HGP29_16190</name>
</gene>
<dbReference type="Proteomes" id="UP000585050">
    <property type="component" value="Unassembled WGS sequence"/>
</dbReference>